<feature type="non-terminal residue" evidence="2">
    <location>
        <position position="135"/>
    </location>
</feature>
<reference evidence="2" key="2">
    <citation type="journal article" date="2014" name="ISME J.">
        <title>Microbial stratification in low pH oxic and suboxic macroscopic growths along an acid mine drainage.</title>
        <authorList>
            <person name="Mendez-Garcia C."/>
            <person name="Mesa V."/>
            <person name="Sprenger R.R."/>
            <person name="Richter M."/>
            <person name="Diez M.S."/>
            <person name="Solano J."/>
            <person name="Bargiela R."/>
            <person name="Golyshina O.V."/>
            <person name="Manteca A."/>
            <person name="Ramos J.L."/>
            <person name="Gallego J.R."/>
            <person name="Llorente I."/>
            <person name="Martins Dos Santos V.A."/>
            <person name="Jensen O.N."/>
            <person name="Pelaez A.I."/>
            <person name="Sanchez J."/>
            <person name="Ferrer M."/>
        </authorList>
    </citation>
    <scope>NUCLEOTIDE SEQUENCE</scope>
</reference>
<feature type="non-terminal residue" evidence="2">
    <location>
        <position position="1"/>
    </location>
</feature>
<proteinExistence type="predicted"/>
<protein>
    <submittedName>
        <fullName evidence="2">Transposase, IS4</fullName>
    </submittedName>
</protein>
<evidence type="ECO:0000313" key="2">
    <source>
        <dbReference type="EMBL" id="EQD76757.1"/>
    </source>
</evidence>
<sequence length="135" mass="15429">VPVDPEAPEMIEEKRTDSEEKTMDTDKKKRMTKAEKREAKIRTAEKKRLRREERRSANTRRSKDGTWTKKNNASHFGNKLHTVQGTDIPLIREFVVTTASLHDSQVDLSIPGIPCYRDKGYAGAQCRGINATMDK</sequence>
<feature type="compositionally biased region" description="Polar residues" evidence="1">
    <location>
        <begin position="68"/>
        <end position="80"/>
    </location>
</feature>
<name>T1C434_9ZZZZ</name>
<feature type="compositionally biased region" description="Basic and acidic residues" evidence="1">
    <location>
        <begin position="11"/>
        <end position="67"/>
    </location>
</feature>
<evidence type="ECO:0000256" key="1">
    <source>
        <dbReference type="SAM" id="MobiDB-lite"/>
    </source>
</evidence>
<feature type="compositionally biased region" description="Acidic residues" evidence="1">
    <location>
        <begin position="1"/>
        <end position="10"/>
    </location>
</feature>
<organism evidence="2">
    <name type="scientific">mine drainage metagenome</name>
    <dbReference type="NCBI Taxonomy" id="410659"/>
    <lineage>
        <taxon>unclassified sequences</taxon>
        <taxon>metagenomes</taxon>
        <taxon>ecological metagenomes</taxon>
    </lineage>
</organism>
<comment type="caution">
    <text evidence="2">The sequence shown here is derived from an EMBL/GenBank/DDBJ whole genome shotgun (WGS) entry which is preliminary data.</text>
</comment>
<reference evidence="2" key="1">
    <citation type="submission" date="2013-08" db="EMBL/GenBank/DDBJ databases">
        <authorList>
            <person name="Mendez C."/>
            <person name="Richter M."/>
            <person name="Ferrer M."/>
            <person name="Sanchez J."/>
        </authorList>
    </citation>
    <scope>NUCLEOTIDE SEQUENCE</scope>
</reference>
<dbReference type="AlphaFoldDB" id="T1C434"/>
<dbReference type="EMBL" id="AUZY01000987">
    <property type="protein sequence ID" value="EQD76757.1"/>
    <property type="molecule type" value="Genomic_DNA"/>
</dbReference>
<feature type="region of interest" description="Disordered" evidence="1">
    <location>
        <begin position="1"/>
        <end position="80"/>
    </location>
</feature>
<gene>
    <name evidence="2" type="ORF">B1B_01466</name>
</gene>
<accession>T1C434</accession>